<dbReference type="Pfam" id="PF07963">
    <property type="entry name" value="N_methyl"/>
    <property type="match status" value="1"/>
</dbReference>
<dbReference type="AlphaFoldDB" id="A0A518BUE4"/>
<dbReference type="EMBL" id="CP036280">
    <property type="protein sequence ID" value="QDU70609.1"/>
    <property type="molecule type" value="Genomic_DNA"/>
</dbReference>
<dbReference type="InterPro" id="IPR045584">
    <property type="entry name" value="Pilin-like"/>
</dbReference>
<dbReference type="OrthoDB" id="279741at2"/>
<accession>A0A518BUE4</accession>
<dbReference type="InterPro" id="IPR012902">
    <property type="entry name" value="N_methyl_site"/>
</dbReference>
<evidence type="ECO:0000256" key="1">
    <source>
        <dbReference type="SAM" id="Phobius"/>
    </source>
</evidence>
<dbReference type="Proteomes" id="UP000320386">
    <property type="component" value="Chromosome"/>
</dbReference>
<keyword evidence="1" id="KW-1133">Transmembrane helix</keyword>
<proteinExistence type="predicted"/>
<keyword evidence="1" id="KW-0472">Membrane</keyword>
<name>A0A518BUE4_9BACT</name>
<protein>
    <recommendedName>
        <fullName evidence="4">Prepilin-type N-terminal cleavage/methylation domain-containing protein</fullName>
    </recommendedName>
</protein>
<dbReference type="SUPFAM" id="SSF54523">
    <property type="entry name" value="Pili subunits"/>
    <property type="match status" value="1"/>
</dbReference>
<gene>
    <name evidence="2" type="ORF">Pan265_04370</name>
</gene>
<reference evidence="2 3" key="1">
    <citation type="submission" date="2019-02" db="EMBL/GenBank/DDBJ databases">
        <title>Deep-cultivation of Planctomycetes and their phenomic and genomic characterization uncovers novel biology.</title>
        <authorList>
            <person name="Wiegand S."/>
            <person name="Jogler M."/>
            <person name="Boedeker C."/>
            <person name="Pinto D."/>
            <person name="Vollmers J."/>
            <person name="Rivas-Marin E."/>
            <person name="Kohn T."/>
            <person name="Peeters S.H."/>
            <person name="Heuer A."/>
            <person name="Rast P."/>
            <person name="Oberbeckmann S."/>
            <person name="Bunk B."/>
            <person name="Jeske O."/>
            <person name="Meyerdierks A."/>
            <person name="Storesund J.E."/>
            <person name="Kallscheuer N."/>
            <person name="Luecker S."/>
            <person name="Lage O.M."/>
            <person name="Pohl T."/>
            <person name="Merkel B.J."/>
            <person name="Hornburger P."/>
            <person name="Mueller R.-W."/>
            <person name="Bruemmer F."/>
            <person name="Labrenz M."/>
            <person name="Spormann A.M."/>
            <person name="Op den Camp H."/>
            <person name="Overmann J."/>
            <person name="Amann R."/>
            <person name="Jetten M.S.M."/>
            <person name="Mascher T."/>
            <person name="Medema M.H."/>
            <person name="Devos D.P."/>
            <person name="Kaster A.-K."/>
            <person name="Ovreas L."/>
            <person name="Rohde M."/>
            <person name="Galperin M.Y."/>
            <person name="Jogler C."/>
        </authorList>
    </citation>
    <scope>NUCLEOTIDE SEQUENCE [LARGE SCALE GENOMIC DNA]</scope>
    <source>
        <strain evidence="2 3">Pan265</strain>
    </source>
</reference>
<evidence type="ECO:0008006" key="4">
    <source>
        <dbReference type="Google" id="ProtNLM"/>
    </source>
</evidence>
<dbReference type="KEGG" id="mcad:Pan265_04370"/>
<keyword evidence="3" id="KW-1185">Reference proteome</keyword>
<feature type="transmembrane region" description="Helical" evidence="1">
    <location>
        <begin position="7"/>
        <end position="32"/>
    </location>
</feature>
<keyword evidence="1" id="KW-0812">Transmembrane</keyword>
<organism evidence="2 3">
    <name type="scientific">Mucisphaera calidilacus</name>
    <dbReference type="NCBI Taxonomy" id="2527982"/>
    <lineage>
        <taxon>Bacteria</taxon>
        <taxon>Pseudomonadati</taxon>
        <taxon>Planctomycetota</taxon>
        <taxon>Phycisphaerae</taxon>
        <taxon>Phycisphaerales</taxon>
        <taxon>Phycisphaeraceae</taxon>
        <taxon>Mucisphaera</taxon>
    </lineage>
</organism>
<dbReference type="RefSeq" id="WP_145444770.1">
    <property type="nucleotide sequence ID" value="NZ_CP036280.1"/>
</dbReference>
<dbReference type="NCBIfam" id="TIGR02532">
    <property type="entry name" value="IV_pilin_GFxxxE"/>
    <property type="match status" value="1"/>
</dbReference>
<evidence type="ECO:0000313" key="2">
    <source>
        <dbReference type="EMBL" id="QDU70609.1"/>
    </source>
</evidence>
<sequence>MTRRQHAFTLIEVLAVIVILGLLAGATAWAIVAETRTVTRDEVIDVLTRTDHTARLTARRLGQPCELRIDYERQNLRRVMLLPDGTTERAHLVTLPDSCRITPIRLPAERTRPPSTDKQVIAYATDGRSRDFGIEVAVEDESRWLVVIGMTGQTLITDDEQHAIDILLAADPGRPHAD</sequence>
<evidence type="ECO:0000313" key="3">
    <source>
        <dbReference type="Proteomes" id="UP000320386"/>
    </source>
</evidence>